<keyword evidence="10" id="KW-1185">Reference proteome</keyword>
<dbReference type="SMART" id="SM00487">
    <property type="entry name" value="DEXDc"/>
    <property type="match status" value="1"/>
</dbReference>
<evidence type="ECO:0000256" key="3">
    <source>
        <dbReference type="ARBA" id="ARBA00022801"/>
    </source>
</evidence>
<dbReference type="GO" id="GO:0005524">
    <property type="term" value="F:ATP binding"/>
    <property type="evidence" value="ECO:0007669"/>
    <property type="project" value="UniProtKB-KW"/>
</dbReference>
<evidence type="ECO:0000259" key="6">
    <source>
        <dbReference type="PROSITE" id="PS51192"/>
    </source>
</evidence>
<dbReference type="AlphaFoldDB" id="A0A9E4ZZL7"/>
<keyword evidence="1" id="KW-0479">Metal-binding</keyword>
<dbReference type="InterPro" id="IPR014905">
    <property type="entry name" value="HIRAN"/>
</dbReference>
<evidence type="ECO:0000259" key="7">
    <source>
        <dbReference type="PROSITE" id="PS51194"/>
    </source>
</evidence>
<keyword evidence="3" id="KW-0378">Hydrolase</keyword>
<dbReference type="InterPro" id="IPR050474">
    <property type="entry name" value="Hel308_SKI2-like"/>
</dbReference>
<dbReference type="InterPro" id="IPR001650">
    <property type="entry name" value="Helicase_C-like"/>
</dbReference>
<organism evidence="9">
    <name type="scientific">Methanobacterium veterum</name>
    <dbReference type="NCBI Taxonomy" id="408577"/>
    <lineage>
        <taxon>Archaea</taxon>
        <taxon>Methanobacteriati</taxon>
        <taxon>Methanobacteriota</taxon>
        <taxon>Methanomada group</taxon>
        <taxon>Methanobacteria</taxon>
        <taxon>Methanobacteriales</taxon>
        <taxon>Methanobacteriaceae</taxon>
        <taxon>Methanobacterium</taxon>
    </lineage>
</organism>
<dbReference type="Gene3D" id="3.30.70.2330">
    <property type="match status" value="1"/>
</dbReference>
<dbReference type="Proteomes" id="UP001074446">
    <property type="component" value="Unassembled WGS sequence"/>
</dbReference>
<dbReference type="Gene3D" id="3.40.50.300">
    <property type="entry name" value="P-loop containing nucleotide triphosphate hydrolases"/>
    <property type="match status" value="2"/>
</dbReference>
<dbReference type="Pfam" id="PF00271">
    <property type="entry name" value="Helicase_C"/>
    <property type="match status" value="1"/>
</dbReference>
<evidence type="ECO:0000256" key="4">
    <source>
        <dbReference type="ARBA" id="ARBA00022806"/>
    </source>
</evidence>
<dbReference type="Proteomes" id="UP001068021">
    <property type="component" value="Unassembled WGS sequence"/>
</dbReference>
<dbReference type="CDD" id="cd17921">
    <property type="entry name" value="DEXHc_Ski2"/>
    <property type="match status" value="1"/>
</dbReference>
<feature type="domain" description="Helicase C-terminal" evidence="7">
    <location>
        <begin position="588"/>
        <end position="748"/>
    </location>
</feature>
<dbReference type="InterPro" id="IPR011545">
    <property type="entry name" value="DEAD/DEAH_box_helicase_dom"/>
</dbReference>
<gene>
    <name evidence="9" type="ORF">O3H35_04595</name>
    <name evidence="8" type="ORF">O3H54_10930</name>
</gene>
<dbReference type="EMBL" id="JAPVES010000029">
    <property type="protein sequence ID" value="MCZ3371902.1"/>
    <property type="molecule type" value="Genomic_DNA"/>
</dbReference>
<dbReference type="SMART" id="SM00910">
    <property type="entry name" value="HIRAN"/>
    <property type="match status" value="1"/>
</dbReference>
<dbReference type="EMBL" id="JAPVER010000020">
    <property type="protein sequence ID" value="MCZ3366394.1"/>
    <property type="molecule type" value="Genomic_DNA"/>
</dbReference>
<evidence type="ECO:0000313" key="9">
    <source>
        <dbReference type="EMBL" id="MCZ3371902.1"/>
    </source>
</evidence>
<keyword evidence="5" id="KW-0067">ATP-binding</keyword>
<dbReference type="InterPro" id="IPR027417">
    <property type="entry name" value="P-loop_NTPase"/>
</dbReference>
<dbReference type="GO" id="GO:0016818">
    <property type="term" value="F:hydrolase activity, acting on acid anhydrides, in phosphorus-containing anhydrides"/>
    <property type="evidence" value="ECO:0007669"/>
    <property type="project" value="InterPro"/>
</dbReference>
<evidence type="ECO:0000313" key="8">
    <source>
        <dbReference type="EMBL" id="MCZ3366394.1"/>
    </source>
</evidence>
<proteinExistence type="predicted"/>
<reference evidence="9" key="1">
    <citation type="submission" date="2022-12" db="EMBL/GenBank/DDBJ databases">
        <title>Reclassification of two methanogenic archaea species isolated from the Kolyma lowland permafrost.</title>
        <authorList>
            <person name="Trubitsyn V.E."/>
            <person name="Rivkina E.M."/>
            <person name="Shcherbakova V.A."/>
        </authorList>
    </citation>
    <scope>NUCLEOTIDE SEQUENCE</scope>
    <source>
        <strain evidence="8">M2</strain>
        <strain evidence="9">MK4</strain>
    </source>
</reference>
<evidence type="ECO:0000313" key="10">
    <source>
        <dbReference type="Proteomes" id="UP001068021"/>
    </source>
</evidence>
<feature type="domain" description="Helicase ATP-binding" evidence="6">
    <location>
        <begin position="299"/>
        <end position="472"/>
    </location>
</feature>
<evidence type="ECO:0000256" key="1">
    <source>
        <dbReference type="ARBA" id="ARBA00022723"/>
    </source>
</evidence>
<dbReference type="PROSITE" id="PS51192">
    <property type="entry name" value="HELICASE_ATP_BIND_1"/>
    <property type="match status" value="1"/>
</dbReference>
<evidence type="ECO:0000256" key="2">
    <source>
        <dbReference type="ARBA" id="ARBA00022741"/>
    </source>
</evidence>
<dbReference type="Pfam" id="PF00270">
    <property type="entry name" value="DEAD"/>
    <property type="match status" value="1"/>
</dbReference>
<name>A0A9E4ZZL7_9EURY</name>
<dbReference type="Pfam" id="PF08797">
    <property type="entry name" value="HIRAN"/>
    <property type="match status" value="1"/>
</dbReference>
<dbReference type="PANTHER" id="PTHR47961:SF10">
    <property type="entry name" value="ATP-DEPENDENT DNA HELICASE HEL308"/>
    <property type="match status" value="1"/>
</dbReference>
<accession>A0A9E4ZZL7</accession>
<dbReference type="SUPFAM" id="SSF52540">
    <property type="entry name" value="P-loop containing nucleoside triphosphate hydrolases"/>
    <property type="match status" value="1"/>
</dbReference>
<dbReference type="GO" id="GO:0140097">
    <property type="term" value="F:catalytic activity, acting on DNA"/>
    <property type="evidence" value="ECO:0007669"/>
    <property type="project" value="UniProtKB-ARBA"/>
</dbReference>
<keyword evidence="4 9" id="KW-0347">Helicase</keyword>
<dbReference type="GO" id="GO:0003676">
    <property type="term" value="F:nucleic acid binding"/>
    <property type="evidence" value="ECO:0007669"/>
    <property type="project" value="InterPro"/>
</dbReference>
<dbReference type="SMART" id="SM00490">
    <property type="entry name" value="HELICc"/>
    <property type="match status" value="1"/>
</dbReference>
<dbReference type="GO" id="GO:0004386">
    <property type="term" value="F:helicase activity"/>
    <property type="evidence" value="ECO:0007669"/>
    <property type="project" value="UniProtKB-KW"/>
</dbReference>
<keyword evidence="2" id="KW-0547">Nucleotide-binding</keyword>
<comment type="caution">
    <text evidence="9">The sequence shown here is derived from an EMBL/GenBank/DDBJ whole genome shotgun (WGS) entry which is preliminary data.</text>
</comment>
<protein>
    <submittedName>
        <fullName evidence="9">DEAD/DEAH box helicase</fullName>
    </submittedName>
</protein>
<sequence>MDKEEYLLKKESELKDILDNNVELRNYISQTFAKKINTHFKEKFSEKYLWRYALYLSSKGATLLENNPESQVGIESLRIAAEIYENLYYVSKFYDKEYSLILSSLCYDISGYQANAKCLIDKLVNSKSYYSLYENESDILLKYENKVLKTIQLFLQKKINLLSKEIKHFELNNIDNFYSHYDEFFKNYINSINSLCEFILNGYDEEYLDEVIESYEDALHSGNVLLTHIVGLFKTRLMLLKNRNIWDVMGSQIDILNPRWNNYLKLLSMDIYKSDKINEDNERISVFEFWRSQLNAIKTGVLVNNNNYIIQMPTSAGKTFIAEIMIVNSLINNPDSKCIYIAPFRALTTQIEENLSNRLGKLGFIVSSASGTYEVDEYQLFLVENADVLVTTPEKIDLLYRLKPEFFENISLIVTDESHIIGNEDERSSLLELLIVKLRKKLENTRFLFISAVMSENDAMEFSKWLSGTSENVISSPKIYGREWEPTRKLIGVYEWYPVQKSGKITFPDEKVEGNKSLFLPNIIKQNVYRCLNPETQRMNTRRFPRNKTARADAVSELAYKFVDDGNVLIFTSRPNWAESIGNVFINSLKYKEMASKNIKSNFKYRNNLESIEMVNKWLGTNHIITKCLKRGIGIHYGPLSEPVRKSIEKDFREKRLEILISTNTIGQGINFPIKTAIIHSLEIDPREDKKVSIRDFWNIVGRAGRAGKETEGQVIFLNLNEKDKELFKEYTDKNNIEPVKSQIFKLVKDLFEDRISEDIFNEKLEVLIEPSLLNILMEESVDTVDENFIKSFIGHSLFKIQLENENYSLDLLNNSIMSIGTKFYSKIEDEKLREIYSKTGFHLSSCIKISDSIKSNIEKLKLIIENDDYKHLLKCIMIVFLDIYEMNDDKFEVSILEGNKEELNLFVNKWIKGASIVELNNFWNTNFSQNGELDGKMQLYINQFLEYRYPWGVTVFLLILIYHLNMNFDNMPKKVEELPENIKNLPAFIKHGLNEPIACMSKTIGVNTREACLELANEYDGDYKFEEFIKWFSNINLFDIDDLNISEYEIKNILYTSNNLNFKKWSSDTFENIECYVQGIVYEKSRVELYNQIEVGAILKLERDFDNLYDIYSIKLMYENIQLGFVSKDIAKKLAIEMDLNGRKFESIIINKPIQQFYSIIVEIYEIEN</sequence>
<dbReference type="RefSeq" id="WP_048082928.1">
    <property type="nucleotide sequence ID" value="NZ_JAPVER010000020.1"/>
</dbReference>
<dbReference type="InterPro" id="IPR014001">
    <property type="entry name" value="Helicase_ATP-bd"/>
</dbReference>
<dbReference type="GO" id="GO:0008270">
    <property type="term" value="F:zinc ion binding"/>
    <property type="evidence" value="ECO:0007669"/>
    <property type="project" value="InterPro"/>
</dbReference>
<evidence type="ECO:0000256" key="5">
    <source>
        <dbReference type="ARBA" id="ARBA00022840"/>
    </source>
</evidence>
<dbReference type="PANTHER" id="PTHR47961">
    <property type="entry name" value="DNA POLYMERASE THETA, PUTATIVE (AFU_ORTHOLOGUE AFUA_1G05260)-RELATED"/>
    <property type="match status" value="1"/>
</dbReference>
<dbReference type="PROSITE" id="PS51194">
    <property type="entry name" value="HELICASE_CTER"/>
    <property type="match status" value="1"/>
</dbReference>